<proteinExistence type="predicted"/>
<sequence length="86" mass="9994">MVRTRQETRTEPPSFERRGRNQSAQGWQNEDPLDDTASHAPIMLPEILQRGAGAMEEDERPNETREVPPVTTEQQEVQHRSQTWLQ</sequence>
<feature type="region of interest" description="Disordered" evidence="1">
    <location>
        <begin position="1"/>
        <end position="86"/>
    </location>
</feature>
<feature type="compositionally biased region" description="Polar residues" evidence="1">
    <location>
        <begin position="71"/>
        <end position="86"/>
    </location>
</feature>
<evidence type="ECO:0000256" key="1">
    <source>
        <dbReference type="SAM" id="MobiDB-lite"/>
    </source>
</evidence>
<reference evidence="2" key="1">
    <citation type="submission" date="2022-11" db="EMBL/GenBank/DDBJ databases">
        <authorList>
            <person name="Hyden B.L."/>
            <person name="Feng K."/>
            <person name="Yates T."/>
            <person name="Jawdy S."/>
            <person name="Smart L.B."/>
            <person name="Muchero W."/>
        </authorList>
    </citation>
    <scope>NUCLEOTIDE SEQUENCE</scope>
    <source>
        <tissue evidence="2">Shoot tip</tissue>
    </source>
</reference>
<reference evidence="2" key="2">
    <citation type="journal article" date="2023" name="Int. J. Mol. Sci.">
        <title>De Novo Assembly and Annotation of 11 Diverse Shrub Willow (Salix) Genomes Reveals Novel Gene Organization in Sex-Linked Regions.</title>
        <authorList>
            <person name="Hyden B."/>
            <person name="Feng K."/>
            <person name="Yates T.B."/>
            <person name="Jawdy S."/>
            <person name="Cereghino C."/>
            <person name="Smart L.B."/>
            <person name="Muchero W."/>
        </authorList>
    </citation>
    <scope>NUCLEOTIDE SEQUENCE</scope>
    <source>
        <tissue evidence="2">Shoot tip</tissue>
    </source>
</reference>
<keyword evidence="3" id="KW-1185">Reference proteome</keyword>
<evidence type="ECO:0000313" key="3">
    <source>
        <dbReference type="Proteomes" id="UP001151752"/>
    </source>
</evidence>
<dbReference type="Proteomes" id="UP001151752">
    <property type="component" value="Chromosome 6"/>
</dbReference>
<accession>A0A9Q0VDS9</accession>
<evidence type="ECO:0000313" key="2">
    <source>
        <dbReference type="EMBL" id="KAJ6746553.1"/>
    </source>
</evidence>
<feature type="compositionally biased region" description="Basic and acidic residues" evidence="1">
    <location>
        <begin position="1"/>
        <end position="19"/>
    </location>
</feature>
<protein>
    <submittedName>
        <fullName evidence="2">Uncharacterized protein</fullName>
    </submittedName>
</protein>
<gene>
    <name evidence="2" type="ORF">OIU74_029098</name>
</gene>
<dbReference type="AlphaFoldDB" id="A0A9Q0VDS9"/>
<organism evidence="2 3">
    <name type="scientific">Salix koriyanagi</name>
    <dbReference type="NCBI Taxonomy" id="2511006"/>
    <lineage>
        <taxon>Eukaryota</taxon>
        <taxon>Viridiplantae</taxon>
        <taxon>Streptophyta</taxon>
        <taxon>Embryophyta</taxon>
        <taxon>Tracheophyta</taxon>
        <taxon>Spermatophyta</taxon>
        <taxon>Magnoliopsida</taxon>
        <taxon>eudicotyledons</taxon>
        <taxon>Gunneridae</taxon>
        <taxon>Pentapetalae</taxon>
        <taxon>rosids</taxon>
        <taxon>fabids</taxon>
        <taxon>Malpighiales</taxon>
        <taxon>Salicaceae</taxon>
        <taxon>Saliceae</taxon>
        <taxon>Salix</taxon>
    </lineage>
</organism>
<dbReference type="EMBL" id="JAPFFM010000009">
    <property type="protein sequence ID" value="KAJ6746553.1"/>
    <property type="molecule type" value="Genomic_DNA"/>
</dbReference>
<comment type="caution">
    <text evidence="2">The sequence shown here is derived from an EMBL/GenBank/DDBJ whole genome shotgun (WGS) entry which is preliminary data.</text>
</comment>
<name>A0A9Q0VDS9_9ROSI</name>